<dbReference type="GO" id="GO:0005634">
    <property type="term" value="C:nucleus"/>
    <property type="evidence" value="ECO:0007669"/>
    <property type="project" value="TreeGrafter"/>
</dbReference>
<name>A0A9W8EBF3_9FUNG</name>
<evidence type="ECO:0000259" key="1">
    <source>
        <dbReference type="Pfam" id="PF21762"/>
    </source>
</evidence>
<reference evidence="2" key="1">
    <citation type="submission" date="2022-07" db="EMBL/GenBank/DDBJ databases">
        <title>Phylogenomic reconstructions and comparative analyses of Kickxellomycotina fungi.</title>
        <authorList>
            <person name="Reynolds N.K."/>
            <person name="Stajich J.E."/>
            <person name="Barry K."/>
            <person name="Grigoriev I.V."/>
            <person name="Crous P."/>
            <person name="Smith M.E."/>
        </authorList>
    </citation>
    <scope>NUCLEOTIDE SEQUENCE</scope>
    <source>
        <strain evidence="2">RSA 567</strain>
    </source>
</reference>
<dbReference type="Gene3D" id="3.30.420.10">
    <property type="entry name" value="Ribonuclease H-like superfamily/Ribonuclease H"/>
    <property type="match status" value="1"/>
</dbReference>
<dbReference type="GO" id="GO:0003676">
    <property type="term" value="F:nucleic acid binding"/>
    <property type="evidence" value="ECO:0007669"/>
    <property type="project" value="InterPro"/>
</dbReference>
<accession>A0A9W8EBF3</accession>
<evidence type="ECO:0000313" key="3">
    <source>
        <dbReference type="Proteomes" id="UP001151582"/>
    </source>
</evidence>
<proteinExistence type="predicted"/>
<feature type="domain" description="Gfd2/YDR514C-like C-terminal" evidence="1">
    <location>
        <begin position="25"/>
        <end position="184"/>
    </location>
</feature>
<dbReference type="InterPro" id="IPR036397">
    <property type="entry name" value="RNaseH_sf"/>
</dbReference>
<dbReference type="OrthoDB" id="5953249at2759"/>
<dbReference type="EMBL" id="JANBQB010000650">
    <property type="protein sequence ID" value="KAJ1974467.1"/>
    <property type="molecule type" value="Genomic_DNA"/>
</dbReference>
<keyword evidence="3" id="KW-1185">Reference proteome</keyword>
<dbReference type="InterPro" id="IPR012337">
    <property type="entry name" value="RNaseH-like_sf"/>
</dbReference>
<dbReference type="PANTHER" id="PTHR28083:SF1">
    <property type="entry name" value="GOOD FOR FULL DBP5 ACTIVITY PROTEIN 2"/>
    <property type="match status" value="1"/>
</dbReference>
<dbReference type="InterPro" id="IPR048519">
    <property type="entry name" value="Gfd2/YDR514C-like_C"/>
</dbReference>
<protein>
    <recommendedName>
        <fullName evidence="1">Gfd2/YDR514C-like C-terminal domain-containing protein</fullName>
    </recommendedName>
</protein>
<evidence type="ECO:0000313" key="2">
    <source>
        <dbReference type="EMBL" id="KAJ1974467.1"/>
    </source>
</evidence>
<dbReference type="AlphaFoldDB" id="A0A9W8EBF3"/>
<comment type="caution">
    <text evidence="2">The sequence shown here is derived from an EMBL/GenBank/DDBJ whole genome shotgun (WGS) entry which is preliminary data.</text>
</comment>
<dbReference type="Proteomes" id="UP001151582">
    <property type="component" value="Unassembled WGS sequence"/>
</dbReference>
<dbReference type="InterPro" id="IPR040151">
    <property type="entry name" value="Gfd2/YDR514C-like"/>
</dbReference>
<dbReference type="PANTHER" id="PTHR28083">
    <property type="entry name" value="GOOD FOR FULL DBP5 ACTIVITY PROTEIN 2"/>
    <property type="match status" value="1"/>
</dbReference>
<gene>
    <name evidence="2" type="ORF">H4R34_004707</name>
</gene>
<organism evidence="2 3">
    <name type="scientific">Dimargaris verticillata</name>
    <dbReference type="NCBI Taxonomy" id="2761393"/>
    <lineage>
        <taxon>Eukaryota</taxon>
        <taxon>Fungi</taxon>
        <taxon>Fungi incertae sedis</taxon>
        <taxon>Zoopagomycota</taxon>
        <taxon>Kickxellomycotina</taxon>
        <taxon>Dimargaritomycetes</taxon>
        <taxon>Dimargaritales</taxon>
        <taxon>Dimargaritaceae</taxon>
        <taxon>Dimargaris</taxon>
    </lineage>
</organism>
<sequence>MAAQNTQHQLRHAAAWSNNVNHYTLALDIEAYERDQSKLTEIGWTIDNVNAPQISHHFVVQENVHLRNGRYVPDNKFGFNFGRTDTLPLYEILRRLREDICSRPLLAMVGHGIAHDIRYLQSVGFSFSPGTKFFDTNNLYREFSASMQSKHKLQTILVQLGIPHSGLHNAGNDAYYTMEAFLVMCARGY</sequence>
<dbReference type="SUPFAM" id="SSF53098">
    <property type="entry name" value="Ribonuclease H-like"/>
    <property type="match status" value="1"/>
</dbReference>
<dbReference type="Pfam" id="PF21762">
    <property type="entry name" value="DEDDh_C"/>
    <property type="match status" value="1"/>
</dbReference>